<protein>
    <submittedName>
        <fullName evidence="1">DUF4245 domain-containing protein</fullName>
    </submittedName>
</protein>
<dbReference type="PROSITE" id="PS51257">
    <property type="entry name" value="PROKAR_LIPOPROTEIN"/>
    <property type="match status" value="1"/>
</dbReference>
<proteinExistence type="predicted"/>
<comment type="caution">
    <text evidence="1">The sequence shown here is derived from an EMBL/GenBank/DDBJ whole genome shotgun (WGS) entry which is preliminary data.</text>
</comment>
<gene>
    <name evidence="1" type="ORF">O4220_19470</name>
</gene>
<accession>A0ABT4MI67</accession>
<dbReference type="Pfam" id="PF14030">
    <property type="entry name" value="DUF4245"/>
    <property type="match status" value="1"/>
</dbReference>
<dbReference type="Proteomes" id="UP001081071">
    <property type="component" value="Unassembled WGS sequence"/>
</dbReference>
<evidence type="ECO:0000313" key="1">
    <source>
        <dbReference type="EMBL" id="MCZ4520694.1"/>
    </source>
</evidence>
<dbReference type="EMBL" id="JAPWIJ010000008">
    <property type="protein sequence ID" value="MCZ4520694.1"/>
    <property type="molecule type" value="Genomic_DNA"/>
</dbReference>
<dbReference type="RefSeq" id="WP_269607120.1">
    <property type="nucleotide sequence ID" value="NZ_JAPWIJ010000008.1"/>
</dbReference>
<sequence length="190" mass="19887">MANSKPRILNNNRDMVWSLIPLVIACLLIAGVASQCSLSPGGPKQGPIPNFDVNTALQYDASEIGFPVRNPSVPEGWTPNSGSRATISGDNGGAVSTVGYITGTGAYLQLTQSSATEEQLVPFVAGSETAYASGAQNVSGRDWVVYGEEGSRNYWVSDFGDVRILLGGTATTEDFTTLAATLEATEPLVP</sequence>
<reference evidence="1" key="1">
    <citation type="submission" date="2022-12" db="EMBL/GenBank/DDBJ databases">
        <authorList>
            <person name="Krivoruchko A.V."/>
            <person name="Elkin A."/>
        </authorList>
    </citation>
    <scope>NUCLEOTIDE SEQUENCE</scope>
    <source>
        <strain evidence="1">IEGM 1391</strain>
    </source>
</reference>
<organism evidence="1 2">
    <name type="scientific">Rhodococcus ruber</name>
    <dbReference type="NCBI Taxonomy" id="1830"/>
    <lineage>
        <taxon>Bacteria</taxon>
        <taxon>Bacillati</taxon>
        <taxon>Actinomycetota</taxon>
        <taxon>Actinomycetes</taxon>
        <taxon>Mycobacteriales</taxon>
        <taxon>Nocardiaceae</taxon>
        <taxon>Rhodococcus</taxon>
    </lineage>
</organism>
<keyword evidence="2" id="KW-1185">Reference proteome</keyword>
<name>A0ABT4MI67_9NOCA</name>
<evidence type="ECO:0000313" key="2">
    <source>
        <dbReference type="Proteomes" id="UP001081071"/>
    </source>
</evidence>
<dbReference type="InterPro" id="IPR025339">
    <property type="entry name" value="DUF4245"/>
</dbReference>